<keyword evidence="2" id="KW-0472">Membrane</keyword>
<accession>A0AAE1KCX8</accession>
<feature type="compositionally biased region" description="Polar residues" evidence="1">
    <location>
        <begin position="1"/>
        <end position="15"/>
    </location>
</feature>
<feature type="region of interest" description="Disordered" evidence="1">
    <location>
        <begin position="1"/>
        <end position="46"/>
    </location>
</feature>
<dbReference type="AlphaFoldDB" id="A0AAE1KCX8"/>
<organism evidence="3 4">
    <name type="scientific">Petrolisthes cinctipes</name>
    <name type="common">Flat porcelain crab</name>
    <dbReference type="NCBI Taxonomy" id="88211"/>
    <lineage>
        <taxon>Eukaryota</taxon>
        <taxon>Metazoa</taxon>
        <taxon>Ecdysozoa</taxon>
        <taxon>Arthropoda</taxon>
        <taxon>Crustacea</taxon>
        <taxon>Multicrustacea</taxon>
        <taxon>Malacostraca</taxon>
        <taxon>Eumalacostraca</taxon>
        <taxon>Eucarida</taxon>
        <taxon>Decapoda</taxon>
        <taxon>Pleocyemata</taxon>
        <taxon>Anomura</taxon>
        <taxon>Galatheoidea</taxon>
        <taxon>Porcellanidae</taxon>
        <taxon>Petrolisthes</taxon>
    </lineage>
</organism>
<evidence type="ECO:0000256" key="1">
    <source>
        <dbReference type="SAM" id="MobiDB-lite"/>
    </source>
</evidence>
<reference evidence="3" key="1">
    <citation type="submission" date="2023-10" db="EMBL/GenBank/DDBJ databases">
        <title>Genome assemblies of two species of porcelain crab, Petrolisthes cinctipes and Petrolisthes manimaculis (Anomura: Porcellanidae).</title>
        <authorList>
            <person name="Angst P."/>
        </authorList>
    </citation>
    <scope>NUCLEOTIDE SEQUENCE</scope>
    <source>
        <strain evidence="3">PB745_01</strain>
        <tissue evidence="3">Gill</tissue>
    </source>
</reference>
<dbReference type="EMBL" id="JAWQEG010002766">
    <property type="protein sequence ID" value="KAK3869857.1"/>
    <property type="molecule type" value="Genomic_DNA"/>
</dbReference>
<evidence type="ECO:0000313" key="3">
    <source>
        <dbReference type="EMBL" id="KAK3869857.1"/>
    </source>
</evidence>
<feature type="transmembrane region" description="Helical" evidence="2">
    <location>
        <begin position="65"/>
        <end position="83"/>
    </location>
</feature>
<name>A0AAE1KCX8_PETCI</name>
<sequence length="87" mass="9564">MSIVKGSNSQLQQDRANLKKEKRNLPFSSSSSSSSENEDDDLPPNGSTCQFTAFFPTVTQPTTLFARYLLGSSIFVTFTILLANTHT</sequence>
<gene>
    <name evidence="3" type="ORF">Pcinc_024861</name>
</gene>
<comment type="caution">
    <text evidence="3">The sequence shown here is derived from an EMBL/GenBank/DDBJ whole genome shotgun (WGS) entry which is preliminary data.</text>
</comment>
<evidence type="ECO:0000313" key="4">
    <source>
        <dbReference type="Proteomes" id="UP001286313"/>
    </source>
</evidence>
<keyword evidence="2" id="KW-0812">Transmembrane</keyword>
<keyword evidence="4" id="KW-1185">Reference proteome</keyword>
<dbReference type="Proteomes" id="UP001286313">
    <property type="component" value="Unassembled WGS sequence"/>
</dbReference>
<keyword evidence="2" id="KW-1133">Transmembrane helix</keyword>
<protein>
    <submittedName>
        <fullName evidence="3">Uncharacterized protein</fullName>
    </submittedName>
</protein>
<evidence type="ECO:0000256" key="2">
    <source>
        <dbReference type="SAM" id="Phobius"/>
    </source>
</evidence>
<proteinExistence type="predicted"/>